<keyword evidence="7" id="KW-0007">Acetylation</keyword>
<comment type="subunit">
    <text evidence="15">F-type ATPases have 2 components, CF(1) - the catalytic core - and CF(0) - the membrane proton channel. CF(1) and CF(0) have multiple subunits.</text>
</comment>
<dbReference type="GO" id="GO:0005743">
    <property type="term" value="C:mitochondrial inner membrane"/>
    <property type="evidence" value="ECO:0007669"/>
    <property type="project" value="UniProtKB-SubCell"/>
</dbReference>
<dbReference type="Proteomes" id="UP000036947">
    <property type="component" value="Unassembled WGS sequence"/>
</dbReference>
<protein>
    <recommendedName>
        <fullName evidence="14 15">ATP synthase F(0) complex subunit e, mitochondrial</fullName>
    </recommendedName>
</protein>
<keyword evidence="10" id="KW-0472">Membrane</keyword>
<evidence type="ECO:0000256" key="16">
    <source>
        <dbReference type="SAM" id="MobiDB-lite"/>
    </source>
</evidence>
<dbReference type="GO" id="GO:0045259">
    <property type="term" value="C:proton-transporting ATP synthase complex"/>
    <property type="evidence" value="ECO:0007669"/>
    <property type="project" value="UniProtKB-UniRule"/>
</dbReference>
<comment type="function">
    <text evidence="12 15">Subunit e, of the mitochondrial membrane ATP synthase complex (F(1)F(0) ATP synthase or Complex V) that produces ATP from ADP in the presence of a proton gradient across the membrane which is generated by electron transport complexes of the respiratory chain. ATP synthase complex consist of a soluble F(1) head domain - the catalytic core - and a membrane F(1) domain - the membrane proton channel. These two domains are linked by a central stalk rotating inside the F(1) region and a stationary peripheral stalk. During catalysis, ATP synthesis in the catalytic domain of F(1) is coupled via a rotary mechanism of the central stalk subunits to proton translocation. In vivo, can only synthesize ATP although its ATP hydrolase activity can be activated artificially in vitro. Part of the complex F(0) domain.</text>
</comment>
<evidence type="ECO:0000256" key="15">
    <source>
        <dbReference type="RuleBase" id="RU367005"/>
    </source>
</evidence>
<dbReference type="PANTHER" id="PTHR12427:SF1">
    <property type="entry name" value="ATP SYNTHASE SUBUNIT E, MITOCHONDRIAL"/>
    <property type="match status" value="1"/>
</dbReference>
<reference evidence="17 18" key="1">
    <citation type="journal article" date="2015" name="BMC Genomics">
        <title>The genome of the truffle-parasite Tolypocladium ophioglossoides and the evolution of antifungal peptaibiotics.</title>
        <authorList>
            <person name="Quandt C.A."/>
            <person name="Bushley K.E."/>
            <person name="Spatafora J.W."/>
        </authorList>
    </citation>
    <scope>NUCLEOTIDE SEQUENCE [LARGE SCALE GENOMIC DNA]</scope>
    <source>
        <strain evidence="17 18">CBS 100239</strain>
    </source>
</reference>
<dbReference type="EMBL" id="LFRF01000001">
    <property type="protein sequence ID" value="KND94975.1"/>
    <property type="molecule type" value="Genomic_DNA"/>
</dbReference>
<evidence type="ECO:0000313" key="17">
    <source>
        <dbReference type="EMBL" id="KND94975.1"/>
    </source>
</evidence>
<evidence type="ECO:0000256" key="3">
    <source>
        <dbReference type="ARBA" id="ARBA00022448"/>
    </source>
</evidence>
<evidence type="ECO:0000313" key="18">
    <source>
        <dbReference type="Proteomes" id="UP000036947"/>
    </source>
</evidence>
<evidence type="ECO:0000256" key="8">
    <source>
        <dbReference type="ARBA" id="ARBA00023065"/>
    </source>
</evidence>
<keyword evidence="3 15" id="KW-0813">Transport</keyword>
<dbReference type="OrthoDB" id="2125027at2759"/>
<dbReference type="PANTHER" id="PTHR12427">
    <property type="entry name" value="ATP SYNTHASE E CHAIN, MITOCHONDRIAL"/>
    <property type="match status" value="1"/>
</dbReference>
<gene>
    <name evidence="17" type="ORF">TOPH_00198</name>
</gene>
<evidence type="ECO:0000256" key="11">
    <source>
        <dbReference type="ARBA" id="ARBA00023310"/>
    </source>
</evidence>
<organism evidence="17 18">
    <name type="scientific">Tolypocladium ophioglossoides (strain CBS 100239)</name>
    <name type="common">Snaketongue truffleclub</name>
    <name type="synonym">Elaphocordyceps ophioglossoides</name>
    <dbReference type="NCBI Taxonomy" id="1163406"/>
    <lineage>
        <taxon>Eukaryota</taxon>
        <taxon>Fungi</taxon>
        <taxon>Dikarya</taxon>
        <taxon>Ascomycota</taxon>
        <taxon>Pezizomycotina</taxon>
        <taxon>Sordariomycetes</taxon>
        <taxon>Hypocreomycetidae</taxon>
        <taxon>Hypocreales</taxon>
        <taxon>Ophiocordycipitaceae</taxon>
        <taxon>Tolypocladium</taxon>
    </lineage>
</organism>
<keyword evidence="4 15" id="KW-0138">CF(0)</keyword>
<dbReference type="InterPro" id="IPR008386">
    <property type="entry name" value="ATP_synth_F0_esu_mt"/>
</dbReference>
<dbReference type="AlphaFoldDB" id="A0A0L0NMN9"/>
<comment type="subunit">
    <text evidence="13">Component of the ATP synthase complex composed at least of ATP5F1A/subunit alpha, ATP5F1B/subunit beta, ATP5MC1/subunit c (homooctomer), MT-ATP6/subunit a, MT-ATP8/subunit 8, ATP5ME/subunit e, ATP5MF/subunit f, ATP5MG/subunit g, ATP5MK/subunit k, ATP5MJ/subunit j, ATP5F1C/subunit gamma, ATP5F1D/subunit delta, ATP5F1E/subunit epsilon, ATP5PF/subunit F6, ATP5PB/subunit b, ATP5PD/subunit d, ATP5PO/subunit OSCP. ATP synthase complex consists of a soluble F(1) head domain (subunits alpha(3) and beta(3)) - the catalytic core - and a membrane F(0) domain - the membrane proton channel (subunits c, a, 8, e, f, g, k and j). These two domains are linked by a central stalk (subunits gamma, delta, and epsilon) rotating inside the F1 region and a stationary peripheral stalk (subunits F6, b, d, and OSCP).</text>
</comment>
<evidence type="ECO:0000256" key="1">
    <source>
        <dbReference type="ARBA" id="ARBA00004273"/>
    </source>
</evidence>
<keyword evidence="18" id="KW-1185">Reference proteome</keyword>
<evidence type="ECO:0000256" key="2">
    <source>
        <dbReference type="ARBA" id="ARBA00007333"/>
    </source>
</evidence>
<evidence type="ECO:0000256" key="5">
    <source>
        <dbReference type="ARBA" id="ARBA00022781"/>
    </source>
</evidence>
<sequence length="191" mass="21652">MSSWGRPLVLRAGAKLMTQAPRCRSPVHVIATVVRSSRRQRQRATFPEHHPNLLLSSRHNSFPDPLRQGPIDSHCRPRATSSLLDFSSYLSRTLRPSCKMPSTGINVLRWSALAVGVFYGFSHQRTITVTQRAEHEKREYDHKQKLIEQAKAEFAKKKNPQPVSGGDVITDAQDPKFDLEKYLLQVAKESP</sequence>
<accession>A0A0L0NMN9</accession>
<evidence type="ECO:0000256" key="14">
    <source>
        <dbReference type="ARBA" id="ARBA00074682"/>
    </source>
</evidence>
<dbReference type="Pfam" id="PF05680">
    <property type="entry name" value="ATP-synt_E"/>
    <property type="match status" value="1"/>
</dbReference>
<comment type="subcellular location">
    <subcellularLocation>
        <location evidence="1 15">Mitochondrion inner membrane</location>
    </subcellularLocation>
</comment>
<evidence type="ECO:0000256" key="12">
    <source>
        <dbReference type="ARBA" id="ARBA00057306"/>
    </source>
</evidence>
<proteinExistence type="inferred from homology"/>
<dbReference type="STRING" id="1163406.A0A0L0NMN9"/>
<evidence type="ECO:0000256" key="10">
    <source>
        <dbReference type="ARBA" id="ARBA00023136"/>
    </source>
</evidence>
<evidence type="ECO:0000256" key="4">
    <source>
        <dbReference type="ARBA" id="ARBA00022547"/>
    </source>
</evidence>
<evidence type="ECO:0000256" key="13">
    <source>
        <dbReference type="ARBA" id="ARBA00064647"/>
    </source>
</evidence>
<comment type="caution">
    <text evidence="17">The sequence shown here is derived from an EMBL/GenBank/DDBJ whole genome shotgun (WGS) entry which is preliminary data.</text>
</comment>
<keyword evidence="5 15" id="KW-0375">Hydrogen ion transport</keyword>
<keyword evidence="11 15" id="KW-0066">ATP synthesis</keyword>
<feature type="region of interest" description="Disordered" evidence="16">
    <location>
        <begin position="153"/>
        <end position="172"/>
    </location>
</feature>
<keyword evidence="8 15" id="KW-0406">Ion transport</keyword>
<comment type="similarity">
    <text evidence="2 15">Belongs to the ATPase e subunit family.</text>
</comment>
<evidence type="ECO:0000256" key="6">
    <source>
        <dbReference type="ARBA" id="ARBA00022792"/>
    </source>
</evidence>
<keyword evidence="9 15" id="KW-0496">Mitochondrion</keyword>
<dbReference type="GO" id="GO:0015986">
    <property type="term" value="P:proton motive force-driven ATP synthesis"/>
    <property type="evidence" value="ECO:0007669"/>
    <property type="project" value="InterPro"/>
</dbReference>
<name>A0A0L0NMN9_TOLOC</name>
<evidence type="ECO:0000256" key="7">
    <source>
        <dbReference type="ARBA" id="ARBA00022990"/>
    </source>
</evidence>
<evidence type="ECO:0000256" key="9">
    <source>
        <dbReference type="ARBA" id="ARBA00023128"/>
    </source>
</evidence>
<keyword evidence="6 15" id="KW-0999">Mitochondrion inner membrane</keyword>
<dbReference type="GO" id="GO:0015078">
    <property type="term" value="F:proton transmembrane transporter activity"/>
    <property type="evidence" value="ECO:0007669"/>
    <property type="project" value="InterPro"/>
</dbReference>